<dbReference type="PROSITE" id="PS51704">
    <property type="entry name" value="GP_PDE"/>
    <property type="match status" value="1"/>
</dbReference>
<dbReference type="Pfam" id="PF03009">
    <property type="entry name" value="GDPD"/>
    <property type="match status" value="1"/>
</dbReference>
<dbReference type="InterPro" id="IPR017946">
    <property type="entry name" value="PLC-like_Pdiesterase_TIM-brl"/>
</dbReference>
<dbReference type="RefSeq" id="WP_244458486.1">
    <property type="nucleotide sequence ID" value="NZ_AP025637.1"/>
</dbReference>
<keyword evidence="3" id="KW-1185">Reference proteome</keyword>
<gene>
    <name evidence="2" type="primary">glpQ</name>
    <name evidence="2" type="ORF">Rmf_11290</name>
</gene>
<organism evidence="2 3">
    <name type="scientific">Roseomonas fluvialis</name>
    <dbReference type="NCBI Taxonomy" id="1750527"/>
    <lineage>
        <taxon>Bacteria</taxon>
        <taxon>Pseudomonadati</taxon>
        <taxon>Pseudomonadota</taxon>
        <taxon>Alphaproteobacteria</taxon>
        <taxon>Acetobacterales</taxon>
        <taxon>Roseomonadaceae</taxon>
        <taxon>Roseomonas</taxon>
    </lineage>
</organism>
<evidence type="ECO:0000313" key="2">
    <source>
        <dbReference type="EMBL" id="BDG71200.1"/>
    </source>
</evidence>
<dbReference type="SUPFAM" id="SSF51695">
    <property type="entry name" value="PLC-like phosphodiesterases"/>
    <property type="match status" value="1"/>
</dbReference>
<dbReference type="Proteomes" id="UP000831327">
    <property type="component" value="Chromosome"/>
</dbReference>
<proteinExistence type="predicted"/>
<dbReference type="Gene3D" id="3.20.20.190">
    <property type="entry name" value="Phosphatidylinositol (PI) phosphodiesterase"/>
    <property type="match status" value="1"/>
</dbReference>
<dbReference type="EMBL" id="AP025637">
    <property type="protein sequence ID" value="BDG71200.1"/>
    <property type="molecule type" value="Genomic_DNA"/>
</dbReference>
<protein>
    <submittedName>
        <fullName evidence="2">Glycerophosphoryl diester phosphodiesterase</fullName>
    </submittedName>
</protein>
<sequence>MTHHPTAIASHRGGAFLWPENSLTAFRETARLPLEQAECDVHALADGEVVVLHDATLDRTTNGAGAVAALSAAQLRSLHVKGGGGEAPPLLDDMLDALAGTAVAPRVEIKSDAQGRAYPGLVPRVLAALDRKGVRAETWIIAFDAEVAAAAAAAGGLAGVAWLLEDVTWRGLGLRGTIAVAKAYGFPEIGVHQSRLDAEACAALRAAGLRISVWGANHEASIRRMLDLGVDVLTTDDPPLAIALRGAR</sequence>
<accession>A0ABM7Y071</accession>
<dbReference type="PANTHER" id="PTHR46211">
    <property type="entry name" value="GLYCEROPHOSPHORYL DIESTER PHOSPHODIESTERASE"/>
    <property type="match status" value="1"/>
</dbReference>
<reference evidence="2 3" key="1">
    <citation type="journal article" date="2016" name="Microbes Environ.">
        <title>Phylogenetically diverse aerobic anoxygenic phototrophic bacteria isolated from epilithic biofilms in Tama river, Japan.</title>
        <authorList>
            <person name="Hirose S."/>
            <person name="Matsuura K."/>
            <person name="Haruta S."/>
        </authorList>
    </citation>
    <scope>NUCLEOTIDE SEQUENCE [LARGE SCALE GENOMIC DNA]</scope>
    <source>
        <strain evidence="2 3">S08</strain>
    </source>
</reference>
<name>A0ABM7Y071_9PROT</name>
<dbReference type="InterPro" id="IPR030395">
    <property type="entry name" value="GP_PDE_dom"/>
</dbReference>
<feature type="domain" description="GP-PDE" evidence="1">
    <location>
        <begin position="6"/>
        <end position="245"/>
    </location>
</feature>
<evidence type="ECO:0000313" key="3">
    <source>
        <dbReference type="Proteomes" id="UP000831327"/>
    </source>
</evidence>
<dbReference type="PANTHER" id="PTHR46211:SF1">
    <property type="entry name" value="GLYCEROPHOSPHODIESTER PHOSPHODIESTERASE, CYTOPLASMIC"/>
    <property type="match status" value="1"/>
</dbReference>
<evidence type="ECO:0000259" key="1">
    <source>
        <dbReference type="PROSITE" id="PS51704"/>
    </source>
</evidence>